<comment type="caution">
    <text evidence="1">The sequence shown here is derived from an EMBL/GenBank/DDBJ whole genome shotgun (WGS) entry which is preliminary data.</text>
</comment>
<gene>
    <name evidence="1" type="ORF">C8J24_3055</name>
</gene>
<name>A0A2T4YN58_9SPHN</name>
<protein>
    <recommendedName>
        <fullName evidence="3">Lipoprotein</fullName>
    </recommendedName>
</protein>
<evidence type="ECO:0008006" key="3">
    <source>
        <dbReference type="Google" id="ProtNLM"/>
    </source>
</evidence>
<sequence>MLERSIPTILFAIALSGCGGTGQSSDTEVRDAALNEALYTNLDMPGEEVEAPIVAKAPLPSPVLVSVCKAAIASSFGRSASIMKVVSKTGDIVRVRYNRPDDGKQWTNDCRVEGNRILWRTVDAFPGDGPGVWRMRPDDDVLTFEITGNKVAISTTYAGVGGTTVETFPAL</sequence>
<evidence type="ECO:0000313" key="2">
    <source>
        <dbReference type="Proteomes" id="UP000240996"/>
    </source>
</evidence>
<dbReference type="EMBL" id="PZZN01000003">
    <property type="protein sequence ID" value="PTM44843.1"/>
    <property type="molecule type" value="Genomic_DNA"/>
</dbReference>
<proteinExistence type="predicted"/>
<keyword evidence="2" id="KW-1185">Reference proteome</keyword>
<dbReference type="Proteomes" id="UP000240996">
    <property type="component" value="Unassembled WGS sequence"/>
</dbReference>
<reference evidence="1 2" key="1">
    <citation type="submission" date="2018-04" db="EMBL/GenBank/DDBJ databases">
        <title>Genomic Encyclopedia of Type Strains, Phase III (KMG-III): the genomes of soil and plant-associated and newly described type strains.</title>
        <authorList>
            <person name="Whitman W."/>
        </authorList>
    </citation>
    <scope>NUCLEOTIDE SEQUENCE [LARGE SCALE GENOMIC DNA]</scope>
    <source>
        <strain evidence="1 2">NW12</strain>
    </source>
</reference>
<evidence type="ECO:0000313" key="1">
    <source>
        <dbReference type="EMBL" id="PTM44843.1"/>
    </source>
</evidence>
<accession>A0A2T4YN58</accession>
<dbReference type="RefSeq" id="WP_107933677.1">
    <property type="nucleotide sequence ID" value="NZ_PZZN01000003.1"/>
</dbReference>
<dbReference type="AlphaFoldDB" id="A0A2T4YN58"/>
<dbReference type="PROSITE" id="PS51257">
    <property type="entry name" value="PROKAR_LIPOPROTEIN"/>
    <property type="match status" value="1"/>
</dbReference>
<organism evidence="1 2">
    <name type="scientific">Sphingomonas aerolata</name>
    <dbReference type="NCBI Taxonomy" id="185951"/>
    <lineage>
        <taxon>Bacteria</taxon>
        <taxon>Pseudomonadati</taxon>
        <taxon>Pseudomonadota</taxon>
        <taxon>Alphaproteobacteria</taxon>
        <taxon>Sphingomonadales</taxon>
        <taxon>Sphingomonadaceae</taxon>
        <taxon>Sphingomonas</taxon>
    </lineage>
</organism>